<dbReference type="FunFam" id="2.40.10.10:FF:000047">
    <property type="entry name" value="Trypsin eta"/>
    <property type="match status" value="1"/>
</dbReference>
<dbReference type="InterPro" id="IPR033116">
    <property type="entry name" value="TRYPSIN_SER"/>
</dbReference>
<comment type="subcellular location">
    <subcellularLocation>
        <location evidence="1">Secreted</location>
        <location evidence="1">Extracellular space</location>
    </subcellularLocation>
</comment>
<dbReference type="InterPro" id="IPR018114">
    <property type="entry name" value="TRYPSIN_HIS"/>
</dbReference>
<dbReference type="SMART" id="SM00020">
    <property type="entry name" value="Tryp_SPc"/>
    <property type="match status" value="1"/>
</dbReference>
<dbReference type="GO" id="GO:0004252">
    <property type="term" value="F:serine-type endopeptidase activity"/>
    <property type="evidence" value="ECO:0007669"/>
    <property type="project" value="UniProtKB-EC"/>
</dbReference>
<dbReference type="PROSITE" id="PS00135">
    <property type="entry name" value="TRYPSIN_SER"/>
    <property type="match status" value="1"/>
</dbReference>
<dbReference type="STRING" id="543379.A0A232FFE1"/>
<dbReference type="SUPFAM" id="SSF50494">
    <property type="entry name" value="Trypsin-like serine proteases"/>
    <property type="match status" value="1"/>
</dbReference>
<keyword evidence="4 8" id="KW-0378">Hydrolase</keyword>
<dbReference type="InterPro" id="IPR043504">
    <property type="entry name" value="Peptidase_S1_PA_chymotrypsin"/>
</dbReference>
<dbReference type="PANTHER" id="PTHR24252:SF7">
    <property type="entry name" value="HYALIN"/>
    <property type="match status" value="1"/>
</dbReference>
<evidence type="ECO:0000259" key="10">
    <source>
        <dbReference type="PROSITE" id="PS50240"/>
    </source>
</evidence>
<evidence type="ECO:0000256" key="1">
    <source>
        <dbReference type="ARBA" id="ARBA00004239"/>
    </source>
</evidence>
<proteinExistence type="predicted"/>
<evidence type="ECO:0000256" key="4">
    <source>
        <dbReference type="ARBA" id="ARBA00022801"/>
    </source>
</evidence>
<keyword evidence="6" id="KW-1015">Disulfide bond</keyword>
<dbReference type="InterPro" id="IPR009003">
    <property type="entry name" value="Peptidase_S1_PA"/>
</dbReference>
<evidence type="ECO:0000313" key="11">
    <source>
        <dbReference type="EMBL" id="OXU29481.1"/>
    </source>
</evidence>
<sequence length="329" mass="35955">MRGMRRSSEDYLLLVAVVIVCTWTDATARTSQRKCKEYAELVTREEVAPVLRMGVQTNLVSDCGIVETPLIVGGVKAKSNEFPHMVAVGFGKPPENSSSVDFEVSWECGGSIISENFVLTASHCLESKDRGPAIRIRAGSTLLKDPEPGYQERAVIERIKHPNYTLPARYNDIALLRLEKPLELSGAVRPACLEIEHEPVGKVAIASGFGKTAYDEAVGSNELMKVQLNYISKDDCERSYKIDIGGRQLPSGLIPSLLCAGVMEGGKDTCQGDSGGPLQRVLSEPYCMYSLVGVTSFGKFCAFENSPAMYSRVSSYVDWIESVVWPGEL</sequence>
<dbReference type="GO" id="GO:0016485">
    <property type="term" value="P:protein processing"/>
    <property type="evidence" value="ECO:0007669"/>
    <property type="project" value="UniProtKB-ARBA"/>
</dbReference>
<dbReference type="AlphaFoldDB" id="A0A232FFE1"/>
<evidence type="ECO:0000256" key="2">
    <source>
        <dbReference type="ARBA" id="ARBA00022525"/>
    </source>
</evidence>
<feature type="domain" description="Peptidase S1" evidence="10">
    <location>
        <begin position="71"/>
        <end position="325"/>
    </location>
</feature>
<evidence type="ECO:0000256" key="6">
    <source>
        <dbReference type="ARBA" id="ARBA00023157"/>
    </source>
</evidence>
<keyword evidence="5 8" id="KW-0720">Serine protease</keyword>
<dbReference type="Proteomes" id="UP000215335">
    <property type="component" value="Unassembled WGS sequence"/>
</dbReference>
<dbReference type="GO" id="GO:0005576">
    <property type="term" value="C:extracellular region"/>
    <property type="evidence" value="ECO:0007669"/>
    <property type="project" value="UniProtKB-SubCell"/>
</dbReference>
<dbReference type="InterPro" id="IPR001314">
    <property type="entry name" value="Peptidase_S1A"/>
</dbReference>
<dbReference type="CDD" id="cd00190">
    <property type="entry name" value="Tryp_SPc"/>
    <property type="match status" value="1"/>
</dbReference>
<dbReference type="InterPro" id="IPR001254">
    <property type="entry name" value="Trypsin_dom"/>
</dbReference>
<keyword evidence="12" id="KW-1185">Reference proteome</keyword>
<reference evidence="11 12" key="1">
    <citation type="journal article" date="2017" name="Curr. Biol.">
        <title>The Evolution of Venom by Co-option of Single-Copy Genes.</title>
        <authorList>
            <person name="Martinson E.O."/>
            <person name="Mrinalini"/>
            <person name="Kelkar Y.D."/>
            <person name="Chang C.H."/>
            <person name="Werren J.H."/>
        </authorList>
    </citation>
    <scope>NUCLEOTIDE SEQUENCE [LARGE SCALE GENOMIC DNA]</scope>
    <source>
        <strain evidence="11 12">Alberta</strain>
        <tissue evidence="11">Whole body</tissue>
    </source>
</reference>
<evidence type="ECO:0000256" key="9">
    <source>
        <dbReference type="SAM" id="SignalP"/>
    </source>
</evidence>
<feature type="signal peptide" evidence="9">
    <location>
        <begin position="1"/>
        <end position="28"/>
    </location>
</feature>
<dbReference type="PRINTS" id="PR00722">
    <property type="entry name" value="CHYMOTRYPSIN"/>
</dbReference>
<accession>A0A232FFE1</accession>
<evidence type="ECO:0000256" key="7">
    <source>
        <dbReference type="ARBA" id="ARBA00044036"/>
    </source>
</evidence>
<dbReference type="PROSITE" id="PS50240">
    <property type="entry name" value="TRYPSIN_DOM"/>
    <property type="match status" value="1"/>
</dbReference>
<dbReference type="PROSITE" id="PS00134">
    <property type="entry name" value="TRYPSIN_HIS"/>
    <property type="match status" value="1"/>
</dbReference>
<dbReference type="EC" id="3.4.21.1" evidence="7"/>
<evidence type="ECO:0000256" key="3">
    <source>
        <dbReference type="ARBA" id="ARBA00022670"/>
    </source>
</evidence>
<keyword evidence="9" id="KW-0732">Signal</keyword>
<comment type="caution">
    <text evidence="11">The sequence shown here is derived from an EMBL/GenBank/DDBJ whole genome shotgun (WGS) entry which is preliminary data.</text>
</comment>
<evidence type="ECO:0000256" key="5">
    <source>
        <dbReference type="ARBA" id="ARBA00022825"/>
    </source>
</evidence>
<keyword evidence="2" id="KW-0964">Secreted</keyword>
<dbReference type="OrthoDB" id="6339452at2759"/>
<name>A0A232FFE1_9HYME</name>
<gene>
    <name evidence="11" type="ORF">TSAR_012939</name>
</gene>
<evidence type="ECO:0000313" key="12">
    <source>
        <dbReference type="Proteomes" id="UP000215335"/>
    </source>
</evidence>
<feature type="chain" id="PRO_5013167139" description="chymotrypsin" evidence="9">
    <location>
        <begin position="29"/>
        <end position="329"/>
    </location>
</feature>
<protein>
    <recommendedName>
        <fullName evidence="7">chymotrypsin</fullName>
        <ecNumber evidence="7">3.4.21.1</ecNumber>
    </recommendedName>
</protein>
<dbReference type="EMBL" id="NNAY01000286">
    <property type="protein sequence ID" value="OXU29481.1"/>
    <property type="molecule type" value="Genomic_DNA"/>
</dbReference>
<dbReference type="PANTHER" id="PTHR24252">
    <property type="entry name" value="ACROSIN-RELATED"/>
    <property type="match status" value="1"/>
</dbReference>
<dbReference type="Pfam" id="PF00089">
    <property type="entry name" value="Trypsin"/>
    <property type="match status" value="1"/>
</dbReference>
<dbReference type="Gene3D" id="2.40.10.10">
    <property type="entry name" value="Trypsin-like serine proteases"/>
    <property type="match status" value="1"/>
</dbReference>
<evidence type="ECO:0000256" key="8">
    <source>
        <dbReference type="RuleBase" id="RU363034"/>
    </source>
</evidence>
<keyword evidence="3 8" id="KW-0645">Protease</keyword>
<organism evidence="11 12">
    <name type="scientific">Trichomalopsis sarcophagae</name>
    <dbReference type="NCBI Taxonomy" id="543379"/>
    <lineage>
        <taxon>Eukaryota</taxon>
        <taxon>Metazoa</taxon>
        <taxon>Ecdysozoa</taxon>
        <taxon>Arthropoda</taxon>
        <taxon>Hexapoda</taxon>
        <taxon>Insecta</taxon>
        <taxon>Pterygota</taxon>
        <taxon>Neoptera</taxon>
        <taxon>Endopterygota</taxon>
        <taxon>Hymenoptera</taxon>
        <taxon>Apocrita</taxon>
        <taxon>Proctotrupomorpha</taxon>
        <taxon>Chalcidoidea</taxon>
        <taxon>Pteromalidae</taxon>
        <taxon>Pteromalinae</taxon>
        <taxon>Trichomalopsis</taxon>
    </lineage>
</organism>